<keyword evidence="2" id="KW-0732">Signal</keyword>
<dbReference type="RefSeq" id="WP_245953621.1">
    <property type="nucleotide sequence ID" value="NZ_QRDP01000004.1"/>
</dbReference>
<sequence length="92" mass="10510">MRILIVTLMALLLSGCIARTAASVVTAPFKVVGQAADWATTSQDEADRNRGRELRREEERRGREYRECLDDYDRAYCDEVYGSPYGSDDEER</sequence>
<dbReference type="Proteomes" id="UP000256310">
    <property type="component" value="Unassembled WGS sequence"/>
</dbReference>
<dbReference type="AlphaFoldDB" id="A0A3D9FCU8"/>
<comment type="caution">
    <text evidence="3">The sequence shown here is derived from an EMBL/GenBank/DDBJ whole genome shotgun (WGS) entry which is preliminary data.</text>
</comment>
<feature type="compositionally biased region" description="Basic and acidic residues" evidence="1">
    <location>
        <begin position="45"/>
        <end position="62"/>
    </location>
</feature>
<proteinExistence type="predicted"/>
<accession>A0A3D9FCU8</accession>
<gene>
    <name evidence="3" type="ORF">DFR46_0482</name>
</gene>
<evidence type="ECO:0000256" key="2">
    <source>
        <dbReference type="SAM" id="SignalP"/>
    </source>
</evidence>
<evidence type="ECO:0000313" key="4">
    <source>
        <dbReference type="Proteomes" id="UP000256310"/>
    </source>
</evidence>
<feature type="region of interest" description="Disordered" evidence="1">
    <location>
        <begin position="40"/>
        <end position="62"/>
    </location>
</feature>
<dbReference type="EMBL" id="QRDP01000004">
    <property type="protein sequence ID" value="RED15488.1"/>
    <property type="molecule type" value="Genomic_DNA"/>
</dbReference>
<reference evidence="3 4" key="1">
    <citation type="submission" date="2018-07" db="EMBL/GenBank/DDBJ databases">
        <title>Genomic Encyclopedia of Type Strains, Phase IV (KMG-IV): sequencing the most valuable type-strain genomes for metagenomic binning, comparative biology and taxonomic classification.</title>
        <authorList>
            <person name="Goeker M."/>
        </authorList>
    </citation>
    <scope>NUCLEOTIDE SEQUENCE [LARGE SCALE GENOMIC DNA]</scope>
    <source>
        <strain evidence="3 4">DSM 26725</strain>
    </source>
</reference>
<dbReference type="PROSITE" id="PS51257">
    <property type="entry name" value="PROKAR_LIPOPROTEIN"/>
    <property type="match status" value="1"/>
</dbReference>
<feature type="signal peptide" evidence="2">
    <location>
        <begin position="1"/>
        <end position="21"/>
    </location>
</feature>
<name>A0A3D9FCU8_9SPHN</name>
<feature type="chain" id="PRO_5017739702" description="Conjugative transfer region protein TrbK" evidence="2">
    <location>
        <begin position="22"/>
        <end position="92"/>
    </location>
</feature>
<protein>
    <recommendedName>
        <fullName evidence="5">Conjugative transfer region protein TrbK</fullName>
    </recommendedName>
</protein>
<evidence type="ECO:0000256" key="1">
    <source>
        <dbReference type="SAM" id="MobiDB-lite"/>
    </source>
</evidence>
<keyword evidence="4" id="KW-1185">Reference proteome</keyword>
<evidence type="ECO:0000313" key="3">
    <source>
        <dbReference type="EMBL" id="RED15488.1"/>
    </source>
</evidence>
<evidence type="ECO:0008006" key="5">
    <source>
        <dbReference type="Google" id="ProtNLM"/>
    </source>
</evidence>
<organism evidence="3 4">
    <name type="scientific">Parasphingopyxis lamellibrachiae</name>
    <dbReference type="NCBI Taxonomy" id="680125"/>
    <lineage>
        <taxon>Bacteria</taxon>
        <taxon>Pseudomonadati</taxon>
        <taxon>Pseudomonadota</taxon>
        <taxon>Alphaproteobacteria</taxon>
        <taxon>Sphingomonadales</taxon>
        <taxon>Sphingomonadaceae</taxon>
        <taxon>Parasphingopyxis</taxon>
    </lineage>
</organism>